<gene>
    <name evidence="1" type="ORF">GCM10009827_083480</name>
</gene>
<keyword evidence="2" id="KW-1185">Reference proteome</keyword>
<name>A0ABP4MTT4_9ACTN</name>
<sequence length="309" mass="33374">MPSLTAAVQRADSPVGRWMRATFPHLAPLQQAVREAADELAVTPSAAVALGTQGGAIDWWIRLLVDPRVSLELPIRGLWDRRAAFDGAGRELLEVLCPRRPTVLEAGLHEGRPDEWWARTCYALALLVERFRNPMATGSRLFTLPAGSRADDLLALANDDEVADLIAMRDLARTRLLPCLAAGTVHSGPTFDGSELLAADADLIVAGLLIDIKSGSGGRPRLDGTRSPALAATDVYQLLGYALMDFSDRYALRGAGIYAARFGCLVQWPLTELIQQATGRSGRGLLDLRREFEDLVRSGGGPSGRAGRR</sequence>
<dbReference type="EMBL" id="BAAAQD010000021">
    <property type="protein sequence ID" value="GAA1550189.1"/>
    <property type="molecule type" value="Genomic_DNA"/>
</dbReference>
<organism evidence="1 2">
    <name type="scientific">Dactylosporangium maewongense</name>
    <dbReference type="NCBI Taxonomy" id="634393"/>
    <lineage>
        <taxon>Bacteria</taxon>
        <taxon>Bacillati</taxon>
        <taxon>Actinomycetota</taxon>
        <taxon>Actinomycetes</taxon>
        <taxon>Micromonosporales</taxon>
        <taxon>Micromonosporaceae</taxon>
        <taxon>Dactylosporangium</taxon>
    </lineage>
</organism>
<evidence type="ECO:0008006" key="3">
    <source>
        <dbReference type="Google" id="ProtNLM"/>
    </source>
</evidence>
<dbReference type="Proteomes" id="UP001501470">
    <property type="component" value="Unassembled WGS sequence"/>
</dbReference>
<reference evidence="2" key="1">
    <citation type="journal article" date="2019" name="Int. J. Syst. Evol. Microbiol.">
        <title>The Global Catalogue of Microorganisms (GCM) 10K type strain sequencing project: providing services to taxonomists for standard genome sequencing and annotation.</title>
        <authorList>
            <consortium name="The Broad Institute Genomics Platform"/>
            <consortium name="The Broad Institute Genome Sequencing Center for Infectious Disease"/>
            <person name="Wu L."/>
            <person name="Ma J."/>
        </authorList>
    </citation>
    <scope>NUCLEOTIDE SEQUENCE [LARGE SCALE GENOMIC DNA]</scope>
    <source>
        <strain evidence="2">JCM 15933</strain>
    </source>
</reference>
<comment type="caution">
    <text evidence="1">The sequence shown here is derived from an EMBL/GenBank/DDBJ whole genome shotgun (WGS) entry which is preliminary data.</text>
</comment>
<proteinExistence type="predicted"/>
<protein>
    <recommendedName>
        <fullName evidence="3">PD-(D/E)XK endonuclease-like domain-containing protein</fullName>
    </recommendedName>
</protein>
<dbReference type="RefSeq" id="WP_344509200.1">
    <property type="nucleotide sequence ID" value="NZ_BAAAQD010000021.1"/>
</dbReference>
<evidence type="ECO:0000313" key="2">
    <source>
        <dbReference type="Proteomes" id="UP001501470"/>
    </source>
</evidence>
<accession>A0ABP4MTT4</accession>
<evidence type="ECO:0000313" key="1">
    <source>
        <dbReference type="EMBL" id="GAA1550189.1"/>
    </source>
</evidence>